<evidence type="ECO:0000313" key="8">
    <source>
        <dbReference type="Proteomes" id="UP000245383"/>
    </source>
</evidence>
<name>A0A2T9YUB3_9FUNG</name>
<dbReference type="GO" id="GO:0005737">
    <property type="term" value="C:cytoplasm"/>
    <property type="evidence" value="ECO:0007669"/>
    <property type="project" value="TreeGrafter"/>
</dbReference>
<dbReference type="Gene3D" id="3.40.50.720">
    <property type="entry name" value="NAD(P)-binding Rossmann-like Domain"/>
    <property type="match status" value="1"/>
</dbReference>
<dbReference type="Pfam" id="PF08546">
    <property type="entry name" value="ApbA_C"/>
    <property type="match status" value="1"/>
</dbReference>
<evidence type="ECO:0000256" key="4">
    <source>
        <dbReference type="RuleBase" id="RU362068"/>
    </source>
</evidence>
<evidence type="ECO:0000256" key="3">
    <source>
        <dbReference type="ARBA" id="ARBA00023002"/>
    </source>
</evidence>
<keyword evidence="3 4" id="KW-0560">Oxidoreductase</keyword>
<keyword evidence="8" id="KW-1185">Reference proteome</keyword>
<dbReference type="AlphaFoldDB" id="A0A2T9YUB3"/>
<evidence type="ECO:0000259" key="5">
    <source>
        <dbReference type="Pfam" id="PF02558"/>
    </source>
</evidence>
<dbReference type="NCBIfam" id="TIGR00745">
    <property type="entry name" value="apbA_panE"/>
    <property type="match status" value="1"/>
</dbReference>
<accession>A0A2T9YUB3</accession>
<dbReference type="InterPro" id="IPR051402">
    <property type="entry name" value="KPR-Related"/>
</dbReference>
<dbReference type="STRING" id="133385.A0A2T9YUB3"/>
<dbReference type="Gene3D" id="1.10.1040.10">
    <property type="entry name" value="N-(1-d-carboxylethyl)-l-norvaline Dehydrogenase, domain 2"/>
    <property type="match status" value="1"/>
</dbReference>
<dbReference type="EMBL" id="MBFR01000044">
    <property type="protein sequence ID" value="PVU95932.1"/>
    <property type="molecule type" value="Genomic_DNA"/>
</dbReference>
<comment type="function">
    <text evidence="4">Catalyzes the NADPH-dependent reduction of ketopantoate into pantoic acid.</text>
</comment>
<proteinExistence type="inferred from homology"/>
<dbReference type="SUPFAM" id="SSF51735">
    <property type="entry name" value="NAD(P)-binding Rossmann-fold domains"/>
    <property type="match status" value="1"/>
</dbReference>
<dbReference type="InterPro" id="IPR036291">
    <property type="entry name" value="NAD(P)-bd_dom_sf"/>
</dbReference>
<reference evidence="7 8" key="1">
    <citation type="journal article" date="2018" name="MBio">
        <title>Comparative Genomics Reveals the Core Gene Toolbox for the Fungus-Insect Symbiosis.</title>
        <authorList>
            <person name="Wang Y."/>
            <person name="Stata M."/>
            <person name="Wang W."/>
            <person name="Stajich J.E."/>
            <person name="White M.M."/>
            <person name="Moncalvo J.M."/>
        </authorList>
    </citation>
    <scope>NUCLEOTIDE SEQUENCE [LARGE SCALE GENOMIC DNA]</scope>
    <source>
        <strain evidence="7 8">SWE-8-4</strain>
    </source>
</reference>
<dbReference type="Proteomes" id="UP000245383">
    <property type="component" value="Unassembled WGS sequence"/>
</dbReference>
<dbReference type="InterPro" id="IPR013752">
    <property type="entry name" value="KPA_reductase"/>
</dbReference>
<dbReference type="InterPro" id="IPR008927">
    <property type="entry name" value="6-PGluconate_DH-like_C_sf"/>
</dbReference>
<evidence type="ECO:0000256" key="2">
    <source>
        <dbReference type="ARBA" id="ARBA00022857"/>
    </source>
</evidence>
<organism evidence="7 8">
    <name type="scientific">Smittium simulii</name>
    <dbReference type="NCBI Taxonomy" id="133385"/>
    <lineage>
        <taxon>Eukaryota</taxon>
        <taxon>Fungi</taxon>
        <taxon>Fungi incertae sedis</taxon>
        <taxon>Zoopagomycota</taxon>
        <taxon>Kickxellomycotina</taxon>
        <taxon>Harpellomycetes</taxon>
        <taxon>Harpellales</taxon>
        <taxon>Legeriomycetaceae</taxon>
        <taxon>Smittium</taxon>
    </lineage>
</organism>
<dbReference type="OrthoDB" id="3609at2759"/>
<dbReference type="InterPro" id="IPR003710">
    <property type="entry name" value="ApbA"/>
</dbReference>
<comment type="similarity">
    <text evidence="1 4">Belongs to the ketopantoate reductase family.</text>
</comment>
<dbReference type="GO" id="GO:0008677">
    <property type="term" value="F:2-dehydropantoate 2-reductase activity"/>
    <property type="evidence" value="ECO:0007669"/>
    <property type="project" value="UniProtKB-EC"/>
</dbReference>
<dbReference type="FunFam" id="1.10.1040.10:FF:000017">
    <property type="entry name" value="2-dehydropantoate 2-reductase"/>
    <property type="match status" value="1"/>
</dbReference>
<dbReference type="EC" id="1.1.1.169" evidence="4"/>
<feature type="domain" description="Ketopantoate reductase N-terminal" evidence="5">
    <location>
        <begin position="7"/>
        <end position="149"/>
    </location>
</feature>
<dbReference type="InterPro" id="IPR013328">
    <property type="entry name" value="6PGD_dom2"/>
</dbReference>
<comment type="caution">
    <text evidence="7">The sequence shown here is derived from an EMBL/GenBank/DDBJ whole genome shotgun (WGS) entry which is preliminary data.</text>
</comment>
<dbReference type="PANTHER" id="PTHR21708">
    <property type="entry name" value="PROBABLE 2-DEHYDROPANTOATE 2-REDUCTASE"/>
    <property type="match status" value="1"/>
</dbReference>
<comment type="catalytic activity">
    <reaction evidence="4">
        <text>(R)-pantoate + NADP(+) = 2-dehydropantoate + NADPH + H(+)</text>
        <dbReference type="Rhea" id="RHEA:16233"/>
        <dbReference type="ChEBI" id="CHEBI:11561"/>
        <dbReference type="ChEBI" id="CHEBI:15378"/>
        <dbReference type="ChEBI" id="CHEBI:15980"/>
        <dbReference type="ChEBI" id="CHEBI:57783"/>
        <dbReference type="ChEBI" id="CHEBI:58349"/>
        <dbReference type="EC" id="1.1.1.169"/>
    </reaction>
</comment>
<gene>
    <name evidence="7" type="ORF">BB561_001499</name>
</gene>
<sequence length="328" mass="36073">MSKQPTVLVIGLGAVGTAYGWRIQQGGAKVSVICRSNYSQASNAGIEIKSAIHGEGLFNPDRVFSSCAQSVADGTIYDYVIVCTKSLPNIVDPAEQIKDCILSTKTVIVLAQNGMDIEKPFVRLFPQNPLILTIVYISATYNDDHSVSYSSFIKLEHSIFKKDPLEVSDIDVQTTQDFHQLLLASGIDSIVVNNLNKARWRKLAINASVNPISVLSGGYTSGELLKIKEAHQLMKASILEIVKIAEAVLDEPLYDIPSEQAVDEALGLFANSPNQVPSSTLRDYDNKKPMEHEVIIRNTLNMAKKHKIDVPILETMYALLVMKEAKNI</sequence>
<dbReference type="PANTHER" id="PTHR21708:SF26">
    <property type="entry name" value="2-DEHYDROPANTOATE 2-REDUCTASE"/>
    <property type="match status" value="1"/>
</dbReference>
<dbReference type="InterPro" id="IPR013332">
    <property type="entry name" value="KPR_N"/>
</dbReference>
<protein>
    <recommendedName>
        <fullName evidence="4">2-dehydropantoate 2-reductase</fullName>
        <ecNumber evidence="4">1.1.1.169</ecNumber>
    </recommendedName>
    <alternativeName>
        <fullName evidence="4">Ketopantoate reductase</fullName>
    </alternativeName>
</protein>
<dbReference type="SUPFAM" id="SSF48179">
    <property type="entry name" value="6-phosphogluconate dehydrogenase C-terminal domain-like"/>
    <property type="match status" value="1"/>
</dbReference>
<keyword evidence="2 4" id="KW-0521">NADP</keyword>
<dbReference type="Pfam" id="PF02558">
    <property type="entry name" value="ApbA"/>
    <property type="match status" value="1"/>
</dbReference>
<evidence type="ECO:0000259" key="6">
    <source>
        <dbReference type="Pfam" id="PF08546"/>
    </source>
</evidence>
<evidence type="ECO:0000313" key="7">
    <source>
        <dbReference type="EMBL" id="PVU95932.1"/>
    </source>
</evidence>
<feature type="domain" description="Ketopantoate reductase C-terminal" evidence="6">
    <location>
        <begin position="194"/>
        <end position="323"/>
    </location>
</feature>
<dbReference type="GO" id="GO:0015940">
    <property type="term" value="P:pantothenate biosynthetic process"/>
    <property type="evidence" value="ECO:0007669"/>
    <property type="project" value="InterPro"/>
</dbReference>
<evidence type="ECO:0000256" key="1">
    <source>
        <dbReference type="ARBA" id="ARBA00007870"/>
    </source>
</evidence>